<sequence>MRLLKFILINIITFTVLLLIINWACGLYLKKGNTQASRDALPNYQADPDYAKQIFKDYNSVKHIYEPFVGWKCLPYHGKTLTISKEGERVHTPTDTTSRAKVVHFFGGSTMWGEGSDDQHTIPALFNQSNPQYLVYNHGQLAYNTRQEVDALITLYSKNKHADLVIFYDGVNDAAFLCPKEITQLPAHRLVPMYRDKIYVGKSAVVKELLIDIFLDNILKVIHKFTYKPTADNSLYDCVSDPAKAEEIAEIMMKNWELAHEIITQRGGKFIAILQPAAFVGAPRTDHLKLDEALGENFRSVYTNIKRKIAERKHPWIFDMTDKFDGDELIYIDFCHVSSNGNEIIAREISSVVNNINGQEAITQ</sequence>
<comment type="caution">
    <text evidence="2">The sequence shown here is derived from an EMBL/GenBank/DDBJ whole genome shotgun (WGS) entry which is preliminary data.</text>
</comment>
<feature type="transmembrane region" description="Helical" evidence="1">
    <location>
        <begin position="6"/>
        <end position="29"/>
    </location>
</feature>
<reference evidence="2 3" key="1">
    <citation type="submission" date="2021-05" db="EMBL/GenBank/DDBJ databases">
        <title>A Polyphasic approach of four new species of the genus Ohtaekwangia: Ohtaekwangia histidinii sp. nov., Ohtaekwangia cretensis sp. nov., Ohtaekwangia indiensis sp. nov., Ohtaekwangia reichenbachii sp. nov. from diverse environment.</title>
        <authorList>
            <person name="Octaviana S."/>
        </authorList>
    </citation>
    <scope>NUCLEOTIDE SEQUENCE [LARGE SCALE GENOMIC DNA]</scope>
    <source>
        <strain evidence="2 3">PWU20</strain>
    </source>
</reference>
<keyword evidence="3" id="KW-1185">Reference proteome</keyword>
<evidence type="ECO:0000313" key="3">
    <source>
        <dbReference type="Proteomes" id="UP000772618"/>
    </source>
</evidence>
<keyword evidence="1" id="KW-0812">Transmembrane</keyword>
<gene>
    <name evidence="2" type="ORF">KK060_04775</name>
</gene>
<name>A0ABS5VM98_9BACT</name>
<dbReference type="Gene3D" id="3.40.50.1110">
    <property type="entry name" value="SGNH hydrolase"/>
    <property type="match status" value="1"/>
</dbReference>
<protein>
    <recommendedName>
        <fullName evidence="4">SGNH hydrolase-type esterase domain-containing protein</fullName>
    </recommendedName>
</protein>
<dbReference type="Proteomes" id="UP000772618">
    <property type="component" value="Unassembled WGS sequence"/>
</dbReference>
<evidence type="ECO:0008006" key="4">
    <source>
        <dbReference type="Google" id="ProtNLM"/>
    </source>
</evidence>
<evidence type="ECO:0000256" key="1">
    <source>
        <dbReference type="SAM" id="Phobius"/>
    </source>
</evidence>
<dbReference type="SUPFAM" id="SSF52266">
    <property type="entry name" value="SGNH hydrolase"/>
    <property type="match status" value="1"/>
</dbReference>
<dbReference type="RefSeq" id="WP_254152550.1">
    <property type="nucleotide sequence ID" value="NZ_JAHESD010000006.1"/>
</dbReference>
<accession>A0ABS5VM98</accession>
<organism evidence="2 3">
    <name type="scientific">Chryseosolibacter indicus</name>
    <dbReference type="NCBI Taxonomy" id="2782351"/>
    <lineage>
        <taxon>Bacteria</taxon>
        <taxon>Pseudomonadati</taxon>
        <taxon>Bacteroidota</taxon>
        <taxon>Cytophagia</taxon>
        <taxon>Cytophagales</taxon>
        <taxon>Chryseotaleaceae</taxon>
        <taxon>Chryseosolibacter</taxon>
    </lineage>
</organism>
<keyword evidence="1" id="KW-0472">Membrane</keyword>
<proteinExistence type="predicted"/>
<evidence type="ECO:0000313" key="2">
    <source>
        <dbReference type="EMBL" id="MBT1702582.1"/>
    </source>
</evidence>
<dbReference type="EMBL" id="JAHESD010000006">
    <property type="protein sequence ID" value="MBT1702582.1"/>
    <property type="molecule type" value="Genomic_DNA"/>
</dbReference>
<dbReference type="InterPro" id="IPR036514">
    <property type="entry name" value="SGNH_hydro_sf"/>
</dbReference>
<keyword evidence="1" id="KW-1133">Transmembrane helix</keyword>